<keyword evidence="2" id="KW-1185">Reference proteome</keyword>
<protein>
    <submittedName>
        <fullName evidence="1">Uncharacterized protein</fullName>
    </submittedName>
</protein>
<name>A0A7J6DP44_CANSA</name>
<sequence length="29" mass="3068">MASKKIEVPTSGTLLGSRHLLHLPPLGIT</sequence>
<evidence type="ECO:0000313" key="1">
    <source>
        <dbReference type="EMBL" id="KAF4347875.1"/>
    </source>
</evidence>
<comment type="caution">
    <text evidence="1">The sequence shown here is derived from an EMBL/GenBank/DDBJ whole genome shotgun (WGS) entry which is preliminary data.</text>
</comment>
<dbReference type="AlphaFoldDB" id="A0A7J6DP44"/>
<proteinExistence type="predicted"/>
<evidence type="ECO:0000313" key="2">
    <source>
        <dbReference type="Proteomes" id="UP000583929"/>
    </source>
</evidence>
<reference evidence="1 2" key="1">
    <citation type="journal article" date="2020" name="bioRxiv">
        <title>Sequence and annotation of 42 cannabis genomes reveals extensive copy number variation in cannabinoid synthesis and pathogen resistance genes.</title>
        <authorList>
            <person name="Mckernan K.J."/>
            <person name="Helbert Y."/>
            <person name="Kane L.T."/>
            <person name="Ebling H."/>
            <person name="Zhang L."/>
            <person name="Liu B."/>
            <person name="Eaton Z."/>
            <person name="Mclaughlin S."/>
            <person name="Kingan S."/>
            <person name="Baybayan P."/>
            <person name="Concepcion G."/>
            <person name="Jordan M."/>
            <person name="Riva A."/>
            <person name="Barbazuk W."/>
            <person name="Harkins T."/>
        </authorList>
    </citation>
    <scope>NUCLEOTIDE SEQUENCE [LARGE SCALE GENOMIC DNA]</scope>
    <source>
        <strain evidence="2">cv. Jamaican Lion 4</strain>
        <tissue evidence="1">Leaf</tissue>
    </source>
</reference>
<dbReference type="Proteomes" id="UP000583929">
    <property type="component" value="Unassembled WGS sequence"/>
</dbReference>
<dbReference type="EMBL" id="JAATIQ010000757">
    <property type="protein sequence ID" value="KAF4347875.1"/>
    <property type="molecule type" value="Genomic_DNA"/>
</dbReference>
<feature type="non-terminal residue" evidence="1">
    <location>
        <position position="1"/>
    </location>
</feature>
<accession>A0A7J6DP44</accession>
<organism evidence="1 2">
    <name type="scientific">Cannabis sativa</name>
    <name type="common">Hemp</name>
    <name type="synonym">Marijuana</name>
    <dbReference type="NCBI Taxonomy" id="3483"/>
    <lineage>
        <taxon>Eukaryota</taxon>
        <taxon>Viridiplantae</taxon>
        <taxon>Streptophyta</taxon>
        <taxon>Embryophyta</taxon>
        <taxon>Tracheophyta</taxon>
        <taxon>Spermatophyta</taxon>
        <taxon>Magnoliopsida</taxon>
        <taxon>eudicotyledons</taxon>
        <taxon>Gunneridae</taxon>
        <taxon>Pentapetalae</taxon>
        <taxon>rosids</taxon>
        <taxon>fabids</taxon>
        <taxon>Rosales</taxon>
        <taxon>Cannabaceae</taxon>
        <taxon>Cannabis</taxon>
    </lineage>
</organism>
<gene>
    <name evidence="1" type="ORF">G4B88_009956</name>
</gene>